<feature type="transmembrane region" description="Helical" evidence="1">
    <location>
        <begin position="12"/>
        <end position="29"/>
    </location>
</feature>
<keyword evidence="3" id="KW-1185">Reference proteome</keyword>
<organism evidence="2 3">
    <name type="scientific">Brachionus plicatilis</name>
    <name type="common">Marine rotifer</name>
    <name type="synonym">Brachionus muelleri</name>
    <dbReference type="NCBI Taxonomy" id="10195"/>
    <lineage>
        <taxon>Eukaryota</taxon>
        <taxon>Metazoa</taxon>
        <taxon>Spiralia</taxon>
        <taxon>Gnathifera</taxon>
        <taxon>Rotifera</taxon>
        <taxon>Eurotatoria</taxon>
        <taxon>Monogononta</taxon>
        <taxon>Pseudotrocha</taxon>
        <taxon>Ploima</taxon>
        <taxon>Brachionidae</taxon>
        <taxon>Brachionus</taxon>
    </lineage>
</organism>
<protein>
    <submittedName>
        <fullName evidence="2">Uncharacterized protein</fullName>
    </submittedName>
</protein>
<dbReference type="AlphaFoldDB" id="A0A3M7SX26"/>
<evidence type="ECO:0000313" key="3">
    <source>
        <dbReference type="Proteomes" id="UP000276133"/>
    </source>
</evidence>
<keyword evidence="1" id="KW-1133">Transmembrane helix</keyword>
<dbReference type="EMBL" id="REGN01000657">
    <property type="protein sequence ID" value="RNA40237.1"/>
    <property type="molecule type" value="Genomic_DNA"/>
</dbReference>
<name>A0A3M7SX26_BRAPC</name>
<gene>
    <name evidence="2" type="ORF">BpHYR1_016380</name>
</gene>
<comment type="caution">
    <text evidence="2">The sequence shown here is derived from an EMBL/GenBank/DDBJ whole genome shotgun (WGS) entry which is preliminary data.</text>
</comment>
<sequence length="461" mass="53360">MRRAPKSYYKNFSLLFIFYCQYKFMAALFKIELKKAFRTHFQTDYVCSISELSLCQIRNQKCSKGKLKTQKFYPKLKQTGTTMIESSVTKHTKSDHEKQMNTTNIFKANEPFFKDRKDEIKSRFARRNPLKTVNPPKINLSDSLLNFSDSTGLSNEKFNSSSNNFRLKRNKFKAIRPENDESSSNSISKWPNQLAPIRGHEAKMRENTNFSIKIAYDNLFASRLEAITPHTYLDLDIDPRLALARENTIKNMKNTNCESFRLSRQKTILSPEIYSTIQRPRQNLYTELILLDNLYKKNAKRPTPPKTFAKKKYTIKQSIKKDKQVNNGYESFEAIESSLASELGSDIRTLSLREAHNLVDLTDVNQSSESTLDSEEKKLYQKSGDLSILEGLANTVKFKEALKDSPFDNLNVNNLNTSNLLWFELIRETQISGKSFKNASLKFSTDSIIYVIRKFIKKKSS</sequence>
<evidence type="ECO:0000256" key="1">
    <source>
        <dbReference type="SAM" id="Phobius"/>
    </source>
</evidence>
<reference evidence="2 3" key="1">
    <citation type="journal article" date="2018" name="Sci. Rep.">
        <title>Genomic signatures of local adaptation to the degree of environmental predictability in rotifers.</title>
        <authorList>
            <person name="Franch-Gras L."/>
            <person name="Hahn C."/>
            <person name="Garcia-Roger E.M."/>
            <person name="Carmona M.J."/>
            <person name="Serra M."/>
            <person name="Gomez A."/>
        </authorList>
    </citation>
    <scope>NUCLEOTIDE SEQUENCE [LARGE SCALE GENOMIC DNA]</scope>
    <source>
        <strain evidence="2">HYR1</strain>
    </source>
</reference>
<dbReference type="Proteomes" id="UP000276133">
    <property type="component" value="Unassembled WGS sequence"/>
</dbReference>
<proteinExistence type="predicted"/>
<keyword evidence="1" id="KW-0472">Membrane</keyword>
<evidence type="ECO:0000313" key="2">
    <source>
        <dbReference type="EMBL" id="RNA40237.1"/>
    </source>
</evidence>
<keyword evidence="1" id="KW-0812">Transmembrane</keyword>
<accession>A0A3M7SX26</accession>